<gene>
    <name evidence="1" type="ORF">JOE57_000333</name>
</gene>
<comment type="caution">
    <text evidence="1">The sequence shown here is derived from an EMBL/GenBank/DDBJ whole genome shotgun (WGS) entry which is preliminary data.</text>
</comment>
<dbReference type="EMBL" id="JAFBCF010000001">
    <property type="protein sequence ID" value="MBM7797412.1"/>
    <property type="molecule type" value="Genomic_DNA"/>
</dbReference>
<evidence type="ECO:0000313" key="2">
    <source>
        <dbReference type="Proteomes" id="UP000704762"/>
    </source>
</evidence>
<protein>
    <submittedName>
        <fullName evidence="1">Uncharacterized protein</fullName>
    </submittedName>
</protein>
<keyword evidence="2" id="KW-1185">Reference proteome</keyword>
<organism evidence="1 2">
    <name type="scientific">Microlunatus panaciterrae</name>
    <dbReference type="NCBI Taxonomy" id="400768"/>
    <lineage>
        <taxon>Bacteria</taxon>
        <taxon>Bacillati</taxon>
        <taxon>Actinomycetota</taxon>
        <taxon>Actinomycetes</taxon>
        <taxon>Propionibacteriales</taxon>
        <taxon>Propionibacteriaceae</taxon>
        <taxon>Microlunatus</taxon>
    </lineage>
</organism>
<sequence>MHRHRLLSVCLTGGWPGAGPVVAGDESSD</sequence>
<reference evidence="1 2" key="1">
    <citation type="submission" date="2021-01" db="EMBL/GenBank/DDBJ databases">
        <title>Sequencing the genomes of 1000 actinobacteria strains.</title>
        <authorList>
            <person name="Klenk H.-P."/>
        </authorList>
    </citation>
    <scope>NUCLEOTIDE SEQUENCE [LARGE SCALE GENOMIC DNA]</scope>
    <source>
        <strain evidence="1 2">DSM 18662</strain>
    </source>
</reference>
<accession>A0ABS2RFV8</accession>
<evidence type="ECO:0000313" key="1">
    <source>
        <dbReference type="EMBL" id="MBM7797412.1"/>
    </source>
</evidence>
<name>A0ABS2RFV8_9ACTN</name>
<dbReference type="Proteomes" id="UP000704762">
    <property type="component" value="Unassembled WGS sequence"/>
</dbReference>
<proteinExistence type="predicted"/>